<dbReference type="NCBIfam" id="NF000595">
    <property type="entry name" value="PRK00015.1-3"/>
    <property type="match status" value="1"/>
</dbReference>
<evidence type="ECO:0000256" key="12">
    <source>
        <dbReference type="ARBA" id="ARBA00022801"/>
    </source>
</evidence>
<keyword evidence="10" id="KW-0479">Metal-binding</keyword>
<dbReference type="Pfam" id="PF01351">
    <property type="entry name" value="RNase_HII"/>
    <property type="match status" value="1"/>
</dbReference>
<dbReference type="EC" id="3.1.26.4" evidence="6"/>
<comment type="similarity">
    <text evidence="5">Belongs to the RNase HII family.</text>
</comment>
<dbReference type="InterPro" id="IPR001352">
    <property type="entry name" value="RNase_HII/HIII"/>
</dbReference>
<evidence type="ECO:0000256" key="10">
    <source>
        <dbReference type="ARBA" id="ARBA00022723"/>
    </source>
</evidence>
<dbReference type="InterPro" id="IPR036397">
    <property type="entry name" value="RNaseH_sf"/>
</dbReference>
<dbReference type="GO" id="GO:0046872">
    <property type="term" value="F:metal ion binding"/>
    <property type="evidence" value="ECO:0007669"/>
    <property type="project" value="UniProtKB-KW"/>
</dbReference>
<evidence type="ECO:0000256" key="6">
    <source>
        <dbReference type="ARBA" id="ARBA00012180"/>
    </source>
</evidence>
<dbReference type="PANTHER" id="PTHR10954:SF18">
    <property type="entry name" value="RIBONUCLEASE HII"/>
    <property type="match status" value="1"/>
</dbReference>
<evidence type="ECO:0000256" key="4">
    <source>
        <dbReference type="ARBA" id="ARBA00004496"/>
    </source>
</evidence>
<comment type="catalytic activity">
    <reaction evidence="1">
        <text>Endonucleolytic cleavage to 5'-phosphomonoester.</text>
        <dbReference type="EC" id="3.1.26.4"/>
    </reaction>
</comment>
<evidence type="ECO:0000256" key="1">
    <source>
        <dbReference type="ARBA" id="ARBA00000077"/>
    </source>
</evidence>
<dbReference type="InterPro" id="IPR024567">
    <property type="entry name" value="RNase_HII/HIII_dom"/>
</dbReference>
<dbReference type="InterPro" id="IPR022898">
    <property type="entry name" value="RNase_HII"/>
</dbReference>
<comment type="cofactor">
    <cofactor evidence="2">
        <name>Mn(2+)</name>
        <dbReference type="ChEBI" id="CHEBI:29035"/>
    </cofactor>
</comment>
<evidence type="ECO:0000256" key="9">
    <source>
        <dbReference type="ARBA" id="ARBA00022722"/>
    </source>
</evidence>
<dbReference type="Gene3D" id="3.30.420.10">
    <property type="entry name" value="Ribonuclease H-like superfamily/Ribonuclease H"/>
    <property type="match status" value="1"/>
</dbReference>
<organism evidence="15">
    <name type="scientific">human gut metagenome</name>
    <dbReference type="NCBI Taxonomy" id="408170"/>
    <lineage>
        <taxon>unclassified sequences</taxon>
        <taxon>metagenomes</taxon>
        <taxon>organismal metagenomes</taxon>
    </lineage>
</organism>
<accession>K1T3M1</accession>
<evidence type="ECO:0000256" key="3">
    <source>
        <dbReference type="ARBA" id="ARBA00001946"/>
    </source>
</evidence>
<gene>
    <name evidence="15" type="ORF">OBE_08801</name>
</gene>
<dbReference type="CDD" id="cd07182">
    <property type="entry name" value="RNase_HII_bacteria_HII_like"/>
    <property type="match status" value="1"/>
</dbReference>
<sequence length="167" mass="18442">EEEIHNSGVEYICGIDEAGRGPLAGPVVIAAAIMPRNSMIEGVNDSKKVSEKKREELYEIITKEAISYGVGIIDQKEIDRINILNATKEGLTMAVKELNPRPDLIIVDALTKIDTDGIPYQSIIKGDATCYSVSAASIIAKVTRDRIMRQWDEIYPQYGFAKHKGYG</sequence>
<feature type="non-terminal residue" evidence="15">
    <location>
        <position position="167"/>
    </location>
</feature>
<evidence type="ECO:0000256" key="13">
    <source>
        <dbReference type="ARBA" id="ARBA00023211"/>
    </source>
</evidence>
<name>K1T3M1_9ZZZZ</name>
<keyword evidence="13" id="KW-0464">Manganese</keyword>
<dbReference type="SUPFAM" id="SSF53098">
    <property type="entry name" value="Ribonuclease H-like"/>
    <property type="match status" value="1"/>
</dbReference>
<comment type="subcellular location">
    <subcellularLocation>
        <location evidence="4">Cytoplasm</location>
    </subcellularLocation>
</comment>
<evidence type="ECO:0000313" key="15">
    <source>
        <dbReference type="EMBL" id="EKC60785.1"/>
    </source>
</evidence>
<dbReference type="GO" id="GO:0005737">
    <property type="term" value="C:cytoplasm"/>
    <property type="evidence" value="ECO:0007669"/>
    <property type="project" value="UniProtKB-SubCell"/>
</dbReference>
<dbReference type="AlphaFoldDB" id="K1T3M1"/>
<dbReference type="GO" id="GO:0004523">
    <property type="term" value="F:RNA-DNA hybrid ribonuclease activity"/>
    <property type="evidence" value="ECO:0007669"/>
    <property type="project" value="UniProtKB-EC"/>
</dbReference>
<comment type="cofactor">
    <cofactor evidence="3">
        <name>Mg(2+)</name>
        <dbReference type="ChEBI" id="CHEBI:18420"/>
    </cofactor>
</comment>
<evidence type="ECO:0000256" key="8">
    <source>
        <dbReference type="ARBA" id="ARBA00022490"/>
    </source>
</evidence>
<dbReference type="EMBL" id="AJWZ01006081">
    <property type="protein sequence ID" value="EKC60785.1"/>
    <property type="molecule type" value="Genomic_DNA"/>
</dbReference>
<dbReference type="GO" id="GO:0006298">
    <property type="term" value="P:mismatch repair"/>
    <property type="evidence" value="ECO:0007669"/>
    <property type="project" value="TreeGrafter"/>
</dbReference>
<keyword evidence="12 15" id="KW-0378">Hydrolase</keyword>
<protein>
    <recommendedName>
        <fullName evidence="7">Ribonuclease HII</fullName>
        <ecNumber evidence="6">3.1.26.4</ecNumber>
    </recommendedName>
</protein>
<keyword evidence="11" id="KW-0255">Endonuclease</keyword>
<dbReference type="InterPro" id="IPR012337">
    <property type="entry name" value="RNaseH-like_sf"/>
</dbReference>
<feature type="domain" description="RNase H type-2" evidence="14">
    <location>
        <begin position="10"/>
        <end position="167"/>
    </location>
</feature>
<keyword evidence="8" id="KW-0963">Cytoplasm</keyword>
<dbReference type="GO" id="GO:0003723">
    <property type="term" value="F:RNA binding"/>
    <property type="evidence" value="ECO:0007669"/>
    <property type="project" value="InterPro"/>
</dbReference>
<evidence type="ECO:0000256" key="2">
    <source>
        <dbReference type="ARBA" id="ARBA00001936"/>
    </source>
</evidence>
<evidence type="ECO:0000256" key="5">
    <source>
        <dbReference type="ARBA" id="ARBA00007383"/>
    </source>
</evidence>
<dbReference type="GO" id="GO:0032299">
    <property type="term" value="C:ribonuclease H2 complex"/>
    <property type="evidence" value="ECO:0007669"/>
    <property type="project" value="TreeGrafter"/>
</dbReference>
<feature type="non-terminal residue" evidence="15">
    <location>
        <position position="1"/>
    </location>
</feature>
<evidence type="ECO:0000256" key="11">
    <source>
        <dbReference type="ARBA" id="ARBA00022759"/>
    </source>
</evidence>
<dbReference type="PANTHER" id="PTHR10954">
    <property type="entry name" value="RIBONUCLEASE H2 SUBUNIT A"/>
    <property type="match status" value="1"/>
</dbReference>
<reference evidence="15" key="1">
    <citation type="journal article" date="2013" name="Environ. Microbiol.">
        <title>Microbiota from the distal guts of lean and obese adolescents exhibit partial functional redundancy besides clear differences in community structure.</title>
        <authorList>
            <person name="Ferrer M."/>
            <person name="Ruiz A."/>
            <person name="Lanza F."/>
            <person name="Haange S.B."/>
            <person name="Oberbach A."/>
            <person name="Till H."/>
            <person name="Bargiela R."/>
            <person name="Campoy C."/>
            <person name="Segura M.T."/>
            <person name="Richter M."/>
            <person name="von Bergen M."/>
            <person name="Seifert J."/>
            <person name="Suarez A."/>
        </authorList>
    </citation>
    <scope>NUCLEOTIDE SEQUENCE</scope>
</reference>
<evidence type="ECO:0000256" key="7">
    <source>
        <dbReference type="ARBA" id="ARBA00019179"/>
    </source>
</evidence>
<dbReference type="PROSITE" id="PS51975">
    <property type="entry name" value="RNASE_H_2"/>
    <property type="match status" value="1"/>
</dbReference>
<proteinExistence type="inferred from homology"/>
<evidence type="ECO:0000259" key="14">
    <source>
        <dbReference type="PROSITE" id="PS51975"/>
    </source>
</evidence>
<keyword evidence="9" id="KW-0540">Nuclease</keyword>
<comment type="caution">
    <text evidence="15">The sequence shown here is derived from an EMBL/GenBank/DDBJ whole genome shotgun (WGS) entry which is preliminary data.</text>
</comment>
<dbReference type="GO" id="GO:0043137">
    <property type="term" value="P:DNA replication, removal of RNA primer"/>
    <property type="evidence" value="ECO:0007669"/>
    <property type="project" value="TreeGrafter"/>
</dbReference>